<proteinExistence type="predicted"/>
<sequence length="72" mass="8584">MGQVLRKLLDVFFTKKLDMLGTMLTARCYRYLSRAKPPPGRHRPREQWQNDIAFRLGPRRARGYSTNDWIEC</sequence>
<gene>
    <name evidence="1" type="ORF">THAOC_12452</name>
</gene>
<dbReference type="Proteomes" id="UP000266841">
    <property type="component" value="Unassembled WGS sequence"/>
</dbReference>
<keyword evidence="2" id="KW-1185">Reference proteome</keyword>
<evidence type="ECO:0000313" key="2">
    <source>
        <dbReference type="Proteomes" id="UP000266841"/>
    </source>
</evidence>
<dbReference type="AlphaFoldDB" id="K0T021"/>
<comment type="caution">
    <text evidence="1">The sequence shown here is derived from an EMBL/GenBank/DDBJ whole genome shotgun (WGS) entry which is preliminary data.</text>
</comment>
<protein>
    <submittedName>
        <fullName evidence="1">Uncharacterized protein</fullName>
    </submittedName>
</protein>
<organism evidence="1 2">
    <name type="scientific">Thalassiosira oceanica</name>
    <name type="common">Marine diatom</name>
    <dbReference type="NCBI Taxonomy" id="159749"/>
    <lineage>
        <taxon>Eukaryota</taxon>
        <taxon>Sar</taxon>
        <taxon>Stramenopiles</taxon>
        <taxon>Ochrophyta</taxon>
        <taxon>Bacillariophyta</taxon>
        <taxon>Coscinodiscophyceae</taxon>
        <taxon>Thalassiosirophycidae</taxon>
        <taxon>Thalassiosirales</taxon>
        <taxon>Thalassiosiraceae</taxon>
        <taxon>Thalassiosira</taxon>
    </lineage>
</organism>
<reference evidence="1 2" key="1">
    <citation type="journal article" date="2012" name="Genome Biol.">
        <title>Genome and low-iron response of an oceanic diatom adapted to chronic iron limitation.</title>
        <authorList>
            <person name="Lommer M."/>
            <person name="Specht M."/>
            <person name="Roy A.S."/>
            <person name="Kraemer L."/>
            <person name="Andreson R."/>
            <person name="Gutowska M.A."/>
            <person name="Wolf J."/>
            <person name="Bergner S.V."/>
            <person name="Schilhabel M.B."/>
            <person name="Klostermeier U.C."/>
            <person name="Beiko R.G."/>
            <person name="Rosenstiel P."/>
            <person name="Hippler M."/>
            <person name="Laroche J."/>
        </authorList>
    </citation>
    <scope>NUCLEOTIDE SEQUENCE [LARGE SCALE GENOMIC DNA]</scope>
    <source>
        <strain evidence="1 2">CCMP1005</strain>
    </source>
</reference>
<evidence type="ECO:0000313" key="1">
    <source>
        <dbReference type="EMBL" id="EJK66621.1"/>
    </source>
</evidence>
<dbReference type="EMBL" id="AGNL01014634">
    <property type="protein sequence ID" value="EJK66621.1"/>
    <property type="molecule type" value="Genomic_DNA"/>
</dbReference>
<accession>K0T021</accession>
<name>K0T021_THAOC</name>